<feature type="transmembrane region" description="Helical" evidence="1">
    <location>
        <begin position="136"/>
        <end position="154"/>
    </location>
</feature>
<proteinExistence type="predicted"/>
<evidence type="ECO:0000313" key="2">
    <source>
        <dbReference type="EMBL" id="DAD65863.1"/>
    </source>
</evidence>
<accession>A0A8S5L7H2</accession>
<name>A0A8S5L7H2_9CAUD</name>
<keyword evidence="1" id="KW-0812">Transmembrane</keyword>
<protein>
    <submittedName>
        <fullName evidence="2">Uncharacterized protein</fullName>
    </submittedName>
</protein>
<keyword evidence="1" id="KW-0472">Membrane</keyword>
<dbReference type="EMBL" id="BK014649">
    <property type="protein sequence ID" value="DAD65863.1"/>
    <property type="molecule type" value="Genomic_DNA"/>
</dbReference>
<reference evidence="2" key="1">
    <citation type="journal article" date="2021" name="Proc. Natl. Acad. Sci. U.S.A.">
        <title>A Catalog of Tens of Thousands of Viruses from Human Metagenomes Reveals Hidden Associations with Chronic Diseases.</title>
        <authorList>
            <person name="Tisza M.J."/>
            <person name="Buck C.B."/>
        </authorList>
    </citation>
    <scope>NUCLEOTIDE SEQUENCE</scope>
    <source>
        <strain evidence="2">Ctt4r3</strain>
    </source>
</reference>
<keyword evidence="1" id="KW-1133">Transmembrane helix</keyword>
<sequence>MDTTTETKVKVSAISRLIEAGSKQITIYDYNRLTNVSPKINIQQATAEIESATNKLKNLSATEIIIAFAELSIIRKQEIAELNNARLRVNEIAIKLEQHNDYKEQLYKRLNHQESLIKKYQSDITIYKDVVKHLKIAFVIAIIVIIIVCTLGIII</sequence>
<organism evidence="2">
    <name type="scientific">CrAss-like virus sp. ctt4r3</name>
    <dbReference type="NCBI Taxonomy" id="2823619"/>
    <lineage>
        <taxon>Viruses</taxon>
        <taxon>Duplodnaviria</taxon>
        <taxon>Heunggongvirae</taxon>
        <taxon>Uroviricota</taxon>
        <taxon>Caudoviricetes</taxon>
        <taxon>Crassvirales</taxon>
    </lineage>
</organism>
<evidence type="ECO:0000256" key="1">
    <source>
        <dbReference type="SAM" id="Phobius"/>
    </source>
</evidence>